<evidence type="ECO:0000313" key="3">
    <source>
        <dbReference type="Proteomes" id="UP000324748"/>
    </source>
</evidence>
<comment type="caution">
    <text evidence="1">The sequence shown here is derived from an EMBL/GenBank/DDBJ whole genome shotgun (WGS) entry which is preliminary data.</text>
</comment>
<protein>
    <submittedName>
        <fullName evidence="1">Uncharacterized protein</fullName>
    </submittedName>
</protein>
<dbReference type="AlphaFoldDB" id="A0A5B0M3H8"/>
<evidence type="ECO:0000313" key="2">
    <source>
        <dbReference type="EMBL" id="KAA1125954.1"/>
    </source>
</evidence>
<evidence type="ECO:0000313" key="1">
    <source>
        <dbReference type="EMBL" id="KAA1071707.1"/>
    </source>
</evidence>
<proteinExistence type="predicted"/>
<dbReference type="EMBL" id="VSWC01000170">
    <property type="protein sequence ID" value="KAA1071707.1"/>
    <property type="molecule type" value="Genomic_DNA"/>
</dbReference>
<dbReference type="Proteomes" id="UP000325313">
    <property type="component" value="Unassembled WGS sequence"/>
</dbReference>
<dbReference type="EMBL" id="VDEP01000174">
    <property type="protein sequence ID" value="KAA1125954.1"/>
    <property type="molecule type" value="Genomic_DNA"/>
</dbReference>
<sequence length="107" mass="11505">MFGGSANRPPLPVQFRRRTIPWSGLPNAQSASESVQPVFCSASRLARKITAPSQPVSESTTTDWLAGGLGFTSHLVLVQSPKIMSGRPGRAELLAAHYFVTKRKGAQ</sequence>
<accession>A0A5B0M3H8</accession>
<reference evidence="3 4" key="1">
    <citation type="submission" date="2019-05" db="EMBL/GenBank/DDBJ databases">
        <title>Emergence of the Ug99 lineage of the wheat stem rust pathogen through somatic hybridization.</title>
        <authorList>
            <person name="Li F."/>
            <person name="Upadhyaya N.M."/>
            <person name="Sperschneider J."/>
            <person name="Matny O."/>
            <person name="Nguyen-Phuc H."/>
            <person name="Mago R."/>
            <person name="Raley C."/>
            <person name="Miller M.E."/>
            <person name="Silverstein K.A.T."/>
            <person name="Henningsen E."/>
            <person name="Hirsch C.D."/>
            <person name="Visser B."/>
            <person name="Pretorius Z.A."/>
            <person name="Steffenson B.J."/>
            <person name="Schwessinger B."/>
            <person name="Dodds P.N."/>
            <person name="Figueroa M."/>
        </authorList>
    </citation>
    <scope>NUCLEOTIDE SEQUENCE [LARGE SCALE GENOMIC DNA]</scope>
    <source>
        <strain evidence="1">21-0</strain>
        <strain evidence="2 4">Ug99</strain>
    </source>
</reference>
<organism evidence="1 3">
    <name type="scientific">Puccinia graminis f. sp. tritici</name>
    <dbReference type="NCBI Taxonomy" id="56615"/>
    <lineage>
        <taxon>Eukaryota</taxon>
        <taxon>Fungi</taxon>
        <taxon>Dikarya</taxon>
        <taxon>Basidiomycota</taxon>
        <taxon>Pucciniomycotina</taxon>
        <taxon>Pucciniomycetes</taxon>
        <taxon>Pucciniales</taxon>
        <taxon>Pucciniaceae</taxon>
        <taxon>Puccinia</taxon>
    </lineage>
</organism>
<keyword evidence="3" id="KW-1185">Reference proteome</keyword>
<name>A0A5B0M3H8_PUCGR</name>
<dbReference type="Proteomes" id="UP000324748">
    <property type="component" value="Unassembled WGS sequence"/>
</dbReference>
<gene>
    <name evidence="1" type="ORF">PGT21_016979</name>
    <name evidence="2" type="ORF">PGTUg99_024603</name>
</gene>
<evidence type="ECO:0000313" key="4">
    <source>
        <dbReference type="Proteomes" id="UP000325313"/>
    </source>
</evidence>